<protein>
    <submittedName>
        <fullName evidence="3">Uncharacterized protein</fullName>
    </submittedName>
</protein>
<name>A0ABX4FTH5_9GAMM</name>
<evidence type="ECO:0000256" key="2">
    <source>
        <dbReference type="SAM" id="Phobius"/>
    </source>
</evidence>
<organism evidence="3 4">
    <name type="scientific">Photobacterium sanguinicancri</name>
    <dbReference type="NCBI Taxonomy" id="875932"/>
    <lineage>
        <taxon>Bacteria</taxon>
        <taxon>Pseudomonadati</taxon>
        <taxon>Pseudomonadota</taxon>
        <taxon>Gammaproteobacteria</taxon>
        <taxon>Vibrionales</taxon>
        <taxon>Vibrionaceae</taxon>
        <taxon>Photobacterium</taxon>
    </lineage>
</organism>
<keyword evidence="2" id="KW-0812">Transmembrane</keyword>
<keyword evidence="4" id="KW-1185">Reference proteome</keyword>
<dbReference type="RefSeq" id="WP_094958369.1">
    <property type="nucleotide sequence ID" value="NZ_NOIF01000178.1"/>
</dbReference>
<sequence>MRWIVLLAVLGGIAWTANWSYHHVDNAILITDIWEAKNTTSEWGLVNFKDKNPIVYDYVGTRGLWNIFNSLWPVWMLFILSFFILIPLTVYIFNGLQNHQIIAAKEAQRHAEERAKKAESNAKDDKERTEMWAEAKVKAAYQDQLTKVKKELETEWENYHTLKNHVLERESTIQTREKTAQQQEKSAKEQIESMIEQYNQERARFDAEIQQISKARNNAQSGHQRLKNEKERITHFLSKTQWTIGNETLTYDKLRSLTKESQRLAGRTDP</sequence>
<evidence type="ECO:0000313" key="4">
    <source>
        <dbReference type="Proteomes" id="UP000215999"/>
    </source>
</evidence>
<dbReference type="Proteomes" id="UP000215999">
    <property type="component" value="Unassembled WGS sequence"/>
</dbReference>
<evidence type="ECO:0000313" key="3">
    <source>
        <dbReference type="EMBL" id="OZS42183.1"/>
    </source>
</evidence>
<feature type="coiled-coil region" evidence="1">
    <location>
        <begin position="177"/>
        <end position="229"/>
    </location>
</feature>
<comment type="caution">
    <text evidence="3">The sequence shown here is derived from an EMBL/GenBank/DDBJ whole genome shotgun (WGS) entry which is preliminary data.</text>
</comment>
<accession>A0ABX4FTH5</accession>
<gene>
    <name evidence="3" type="ORF">ASV53_19815</name>
</gene>
<feature type="coiled-coil region" evidence="1">
    <location>
        <begin position="101"/>
        <end position="128"/>
    </location>
</feature>
<reference evidence="3 4" key="1">
    <citation type="journal article" date="2016" name="Antonie Van Leeuwenhoek">
        <title>Photobacterium sanguinicancri sp. nov. isolated from marine animals.</title>
        <authorList>
            <person name="Gomez-Gil B."/>
            <person name="Roque A."/>
            <person name="Rotllant G."/>
            <person name="Romalde J.L."/>
            <person name="Doce A."/>
            <person name="Eggermont M."/>
            <person name="Defoirdt T."/>
        </authorList>
    </citation>
    <scope>NUCLEOTIDE SEQUENCE [LARGE SCALE GENOMIC DNA]</scope>
    <source>
        <strain evidence="3 4">CAIM 1827</strain>
    </source>
</reference>
<keyword evidence="2" id="KW-0472">Membrane</keyword>
<proteinExistence type="predicted"/>
<feature type="transmembrane region" description="Helical" evidence="2">
    <location>
        <begin position="72"/>
        <end position="93"/>
    </location>
</feature>
<dbReference type="EMBL" id="NOIF01000178">
    <property type="protein sequence ID" value="OZS42183.1"/>
    <property type="molecule type" value="Genomic_DNA"/>
</dbReference>
<keyword evidence="2" id="KW-1133">Transmembrane helix</keyword>
<keyword evidence="1" id="KW-0175">Coiled coil</keyword>
<evidence type="ECO:0000256" key="1">
    <source>
        <dbReference type="SAM" id="Coils"/>
    </source>
</evidence>